<dbReference type="PROSITE" id="PS51372">
    <property type="entry name" value="PRD_2"/>
    <property type="match status" value="1"/>
</dbReference>
<dbReference type="AlphaFoldDB" id="A0A6I4XV26"/>
<sequence>MNKRIREILKMIIKNPEMKLSALTSELDLTRRQINYAINQFNEDLEMKNIPTIQRSHSGDITVPIEVIQMMSQLDQETVDEQATLALTEGERGALIVMTLITNIEYVSLDHLLDIVEVSKTTIMDDIKRTDALLRNYSLTIQYDRINGYQLAGSEHRILQLLSDLVKQCPIFRRETIRGKLVHGVTEEEIVHLVHNMEQMLHLSYSDESVDYLQTAARFLVSRGIKVSTKPDFFPGEVSNTPEYRMLTILVGETAWKLSKSYLEWFTLLFLTSNIFESKTTQNYDSDQDLRKLISQMVENFQNQTLIMIDDREDFERRILSHLRPACFRIRFNLSLGVYSVDSLIKDSNHAILIDLMKELIIPIENWLNKAFPNDELDLLSYYFGYQLSSHNKLNKQRPRAVVVCTNGVMVSKLVRANMEKLFPEIHFLASLSVRDFYKFEVDYDLVFTTTPLNSAMMQFIIDPIMTYQEQISLRYRVLSDLGITKVDRALDELLKIVKKYATVNDQASLREELQYFLVKQDESTPLDNFQVLPSLTHYLRPNYVQVIDQEMTWEEAVSLACQPLLDHQIIDSRFINDCVNQIKQPGYAGYLGMRTCIPHTTVDKGVINDGVSIMVCQKPVIFPNGEAISLILPLSFFDLTKHLRAINQIADIAKDDSLIDQLVASADEKTIYQLLRQSS</sequence>
<dbReference type="GO" id="GO:0008982">
    <property type="term" value="F:protein-N(PI)-phosphohistidine-sugar phosphotransferase activity"/>
    <property type="evidence" value="ECO:0007669"/>
    <property type="project" value="InterPro"/>
</dbReference>
<evidence type="ECO:0000259" key="13">
    <source>
        <dbReference type="PROSITE" id="PS51372"/>
    </source>
</evidence>
<evidence type="ECO:0000256" key="8">
    <source>
        <dbReference type="ARBA" id="ARBA00037387"/>
    </source>
</evidence>
<dbReference type="Pfam" id="PF00874">
    <property type="entry name" value="PRD"/>
    <property type="match status" value="1"/>
</dbReference>
<evidence type="ECO:0000256" key="5">
    <source>
        <dbReference type="ARBA" id="ARBA00022679"/>
    </source>
</evidence>
<dbReference type="GO" id="GO:0016301">
    <property type="term" value="F:kinase activity"/>
    <property type="evidence" value="ECO:0007669"/>
    <property type="project" value="UniProtKB-KW"/>
</dbReference>
<dbReference type="InterPro" id="IPR016152">
    <property type="entry name" value="PTrfase/Anion_transptr"/>
</dbReference>
<feature type="domain" description="PTS EIIA type-2" evidence="11">
    <location>
        <begin position="538"/>
        <end position="679"/>
    </location>
</feature>
<dbReference type="InterPro" id="IPR036095">
    <property type="entry name" value="PTS_EIIB-like_sf"/>
</dbReference>
<dbReference type="Gene3D" id="1.10.10.10">
    <property type="entry name" value="Winged helix-like DNA-binding domain superfamily/Winged helix DNA-binding domain"/>
    <property type="match status" value="1"/>
</dbReference>
<dbReference type="EMBL" id="WVTI01000028">
    <property type="protein sequence ID" value="MXS27520.1"/>
    <property type="molecule type" value="Genomic_DNA"/>
</dbReference>
<dbReference type="Gene3D" id="3.40.930.10">
    <property type="entry name" value="Mannitol-specific EII, Chain A"/>
    <property type="match status" value="1"/>
</dbReference>
<keyword evidence="7" id="KW-0418">Kinase</keyword>
<keyword evidence="4" id="KW-0597">Phosphoprotein</keyword>
<evidence type="ECO:0000313" key="15">
    <source>
        <dbReference type="Proteomes" id="UP000439965"/>
    </source>
</evidence>
<gene>
    <name evidence="14" type="ORF">GTI89_15800</name>
</gene>
<evidence type="ECO:0000313" key="14">
    <source>
        <dbReference type="EMBL" id="MXS27520.1"/>
    </source>
</evidence>
<evidence type="ECO:0000256" key="10">
    <source>
        <dbReference type="ARBA" id="ARBA00042072"/>
    </source>
</evidence>
<proteinExistence type="predicted"/>
<dbReference type="InterPro" id="IPR002178">
    <property type="entry name" value="PTS_EIIA_type-2_dom"/>
</dbReference>
<dbReference type="PROSITE" id="PS51094">
    <property type="entry name" value="PTS_EIIA_TYPE_2"/>
    <property type="match status" value="1"/>
</dbReference>
<dbReference type="InterPro" id="IPR011608">
    <property type="entry name" value="PRD"/>
</dbReference>
<dbReference type="InterPro" id="IPR013011">
    <property type="entry name" value="PTS_EIIB_2"/>
</dbReference>
<feature type="domain" description="PRD" evidence="13">
    <location>
        <begin position="285"/>
        <end position="394"/>
    </location>
</feature>
<evidence type="ECO:0000259" key="12">
    <source>
        <dbReference type="PROSITE" id="PS51099"/>
    </source>
</evidence>
<evidence type="ECO:0000256" key="1">
    <source>
        <dbReference type="ARBA" id="ARBA00004496"/>
    </source>
</evidence>
<dbReference type="InterPro" id="IPR036634">
    <property type="entry name" value="PRD_sf"/>
</dbReference>
<dbReference type="Gene3D" id="1.10.1790.10">
    <property type="entry name" value="PRD domain"/>
    <property type="match status" value="1"/>
</dbReference>
<keyword evidence="5" id="KW-0808">Transferase</keyword>
<organism evidence="14 15">
    <name type="scientific">Enterococcus gallinarum</name>
    <dbReference type="NCBI Taxonomy" id="1353"/>
    <lineage>
        <taxon>Bacteria</taxon>
        <taxon>Bacillati</taxon>
        <taxon>Bacillota</taxon>
        <taxon>Bacilli</taxon>
        <taxon>Lactobacillales</taxon>
        <taxon>Enterococcaceae</taxon>
        <taxon>Enterococcus</taxon>
    </lineage>
</organism>
<dbReference type="GO" id="GO:0006355">
    <property type="term" value="P:regulation of DNA-templated transcription"/>
    <property type="evidence" value="ECO:0007669"/>
    <property type="project" value="InterPro"/>
</dbReference>
<comment type="caution">
    <text evidence="14">The sequence shown here is derived from an EMBL/GenBank/DDBJ whole genome shotgun (WGS) entry which is preliminary data.</text>
</comment>
<dbReference type="PANTHER" id="PTHR36203">
    <property type="entry name" value="ASCORBATE-SPECIFIC PTS SYSTEM EIIA COMPONENT"/>
    <property type="match status" value="1"/>
</dbReference>
<dbReference type="GO" id="GO:0005737">
    <property type="term" value="C:cytoplasm"/>
    <property type="evidence" value="ECO:0007669"/>
    <property type="project" value="UniProtKB-SubCell"/>
</dbReference>
<dbReference type="Pfam" id="PF00359">
    <property type="entry name" value="PTS_EIIA_2"/>
    <property type="match status" value="1"/>
</dbReference>
<dbReference type="PROSITE" id="PS51099">
    <property type="entry name" value="PTS_EIIB_TYPE_2"/>
    <property type="match status" value="1"/>
</dbReference>
<keyword evidence="2" id="KW-0813">Transport</keyword>
<accession>A0A6I4XV26</accession>
<dbReference type="CDD" id="cd05568">
    <property type="entry name" value="PTS_IIB_bgl_like"/>
    <property type="match status" value="1"/>
</dbReference>
<evidence type="ECO:0000256" key="7">
    <source>
        <dbReference type="ARBA" id="ARBA00022777"/>
    </source>
</evidence>
<comment type="function">
    <text evidence="8">The phosphoenolpyruvate-dependent sugar phosphotransferase system (sugar PTS), a major carbohydrate active transport system, catalyzes the phosphorylation of incoming sugar substrates concomitantly with their translocation across the cell membrane. The enzyme II UlaABC PTS system is involved in ascorbate transport.</text>
</comment>
<dbReference type="InterPro" id="IPR036388">
    <property type="entry name" value="WH-like_DNA-bd_sf"/>
</dbReference>
<dbReference type="SUPFAM" id="SSF55804">
    <property type="entry name" value="Phoshotransferase/anion transport protein"/>
    <property type="match status" value="1"/>
</dbReference>
<keyword evidence="6" id="KW-0598">Phosphotransferase system</keyword>
<keyword evidence="3" id="KW-0963">Cytoplasm</keyword>
<name>A0A6I4XV26_ENTGA</name>
<evidence type="ECO:0000256" key="6">
    <source>
        <dbReference type="ARBA" id="ARBA00022683"/>
    </source>
</evidence>
<dbReference type="SUPFAM" id="SSF52794">
    <property type="entry name" value="PTS system IIB component-like"/>
    <property type="match status" value="1"/>
</dbReference>
<dbReference type="SUPFAM" id="SSF63520">
    <property type="entry name" value="PTS-regulatory domain, PRD"/>
    <property type="match status" value="1"/>
</dbReference>
<comment type="subcellular location">
    <subcellularLocation>
        <location evidence="1">Cytoplasm</location>
    </subcellularLocation>
</comment>
<reference evidence="14 15" key="1">
    <citation type="submission" date="2019-04" db="EMBL/GenBank/DDBJ databases">
        <title>Step-wise assembly of the neonatal virome modulated by breast feeding.</title>
        <authorList>
            <person name="Liang G."/>
            <person name="Bushman F."/>
        </authorList>
    </citation>
    <scope>NUCLEOTIDE SEQUENCE [LARGE SCALE GENOMIC DNA]</scope>
    <source>
        <strain evidence="14 15">E3404</strain>
    </source>
</reference>
<feature type="domain" description="PTS EIIB type-2" evidence="12">
    <location>
        <begin position="399"/>
        <end position="486"/>
    </location>
</feature>
<dbReference type="InterPro" id="IPR051351">
    <property type="entry name" value="Ascorbate-PTS_EIIA_comp"/>
</dbReference>
<evidence type="ECO:0000256" key="4">
    <source>
        <dbReference type="ARBA" id="ARBA00022553"/>
    </source>
</evidence>
<dbReference type="RefSeq" id="WP_005469860.1">
    <property type="nucleotide sequence ID" value="NZ_CAAKOE010000059.1"/>
</dbReference>
<dbReference type="GO" id="GO:0009401">
    <property type="term" value="P:phosphoenolpyruvate-dependent sugar phosphotransferase system"/>
    <property type="evidence" value="ECO:0007669"/>
    <property type="project" value="UniProtKB-KW"/>
</dbReference>
<evidence type="ECO:0000256" key="9">
    <source>
        <dbReference type="ARBA" id="ARBA00041175"/>
    </source>
</evidence>
<evidence type="ECO:0000256" key="2">
    <source>
        <dbReference type="ARBA" id="ARBA00022448"/>
    </source>
</evidence>
<evidence type="ECO:0000259" key="11">
    <source>
        <dbReference type="PROSITE" id="PS51094"/>
    </source>
</evidence>
<dbReference type="PANTHER" id="PTHR36203:SF1">
    <property type="entry name" value="ASCORBATE-SPECIFIC PTS SYSTEM EIIA COMPONENT"/>
    <property type="match status" value="1"/>
</dbReference>
<protein>
    <recommendedName>
        <fullName evidence="9">Ascorbate-specific PTS system EIIA component</fullName>
    </recommendedName>
    <alternativeName>
        <fullName evidence="10">Ascorbate-specific phosphotransferase enzyme IIA component</fullName>
    </alternativeName>
</protein>
<dbReference type="Proteomes" id="UP000439965">
    <property type="component" value="Unassembled WGS sequence"/>
</dbReference>
<evidence type="ECO:0000256" key="3">
    <source>
        <dbReference type="ARBA" id="ARBA00022490"/>
    </source>
</evidence>